<keyword evidence="2" id="KW-1185">Reference proteome</keyword>
<dbReference type="OrthoDB" id="2316065at2"/>
<dbReference type="Proteomes" id="UP000198948">
    <property type="component" value="Unassembled WGS sequence"/>
</dbReference>
<sequence>MEINNTTHPRNTVINNVDVKSHSKTIIDFSKYPNWTHSTRIGNFTNQLKNEKECAKNYYILVSKLFPFLQNQGGDLFTGINHCHLLNDSDDKKYRTQAINIIENIHNVKFDKSLELWQLSYGQGIRLVGAMVKGGDNNNQTIIYPLFIDHHHLIYPDKNHNQKDLSKKACKFCPQDKYH</sequence>
<evidence type="ECO:0000313" key="1">
    <source>
        <dbReference type="EMBL" id="SER96530.1"/>
    </source>
</evidence>
<dbReference type="RefSeq" id="WP_092653003.1">
    <property type="nucleotide sequence ID" value="NZ_FOHA01000013.1"/>
</dbReference>
<protein>
    <submittedName>
        <fullName evidence="1">Uncharacterized protein</fullName>
    </submittedName>
</protein>
<reference evidence="1 2" key="1">
    <citation type="submission" date="2016-10" db="EMBL/GenBank/DDBJ databases">
        <authorList>
            <person name="de Groot N.N."/>
        </authorList>
    </citation>
    <scope>NUCLEOTIDE SEQUENCE [LARGE SCALE GENOMIC DNA]</scope>
    <source>
        <strain evidence="1 2">DSM 13760</strain>
    </source>
</reference>
<gene>
    <name evidence="1" type="ORF">SAMN04488559_11370</name>
</gene>
<name>A0A1H9TGR4_9LACT</name>
<accession>A0A1H9TGR4</accession>
<organism evidence="1 2">
    <name type="scientific">Isobaculum melis</name>
    <dbReference type="NCBI Taxonomy" id="142588"/>
    <lineage>
        <taxon>Bacteria</taxon>
        <taxon>Bacillati</taxon>
        <taxon>Bacillota</taxon>
        <taxon>Bacilli</taxon>
        <taxon>Lactobacillales</taxon>
        <taxon>Carnobacteriaceae</taxon>
        <taxon>Isobaculum</taxon>
    </lineage>
</organism>
<evidence type="ECO:0000313" key="2">
    <source>
        <dbReference type="Proteomes" id="UP000198948"/>
    </source>
</evidence>
<dbReference type="EMBL" id="FOHA01000013">
    <property type="protein sequence ID" value="SER96530.1"/>
    <property type="molecule type" value="Genomic_DNA"/>
</dbReference>
<dbReference type="AlphaFoldDB" id="A0A1H9TGR4"/>
<proteinExistence type="predicted"/>